<accession>A0ABN9TZ74</accession>
<reference evidence="2" key="1">
    <citation type="submission" date="2023-10" db="EMBL/GenBank/DDBJ databases">
        <authorList>
            <person name="Chen Y."/>
            <person name="Shah S."/>
            <person name="Dougan E. K."/>
            <person name="Thang M."/>
            <person name="Chan C."/>
        </authorList>
    </citation>
    <scope>NUCLEOTIDE SEQUENCE [LARGE SCALE GENOMIC DNA]</scope>
</reference>
<keyword evidence="3" id="KW-1185">Reference proteome</keyword>
<comment type="caution">
    <text evidence="2">The sequence shown here is derived from an EMBL/GenBank/DDBJ whole genome shotgun (WGS) entry which is preliminary data.</text>
</comment>
<organism evidence="2 3">
    <name type="scientific">Prorocentrum cordatum</name>
    <dbReference type="NCBI Taxonomy" id="2364126"/>
    <lineage>
        <taxon>Eukaryota</taxon>
        <taxon>Sar</taxon>
        <taxon>Alveolata</taxon>
        <taxon>Dinophyceae</taxon>
        <taxon>Prorocentrales</taxon>
        <taxon>Prorocentraceae</taxon>
        <taxon>Prorocentrum</taxon>
    </lineage>
</organism>
<name>A0ABN9TZ74_9DINO</name>
<evidence type="ECO:0000313" key="2">
    <source>
        <dbReference type="EMBL" id="CAK0851393.1"/>
    </source>
</evidence>
<gene>
    <name evidence="2" type="ORF">PCOR1329_LOCUS43550</name>
</gene>
<protein>
    <recommendedName>
        <fullName evidence="4">Selenoprotein O</fullName>
    </recommendedName>
</protein>
<dbReference type="EMBL" id="CAUYUJ010015234">
    <property type="protein sequence ID" value="CAK0851393.1"/>
    <property type="molecule type" value="Genomic_DNA"/>
</dbReference>
<evidence type="ECO:0000256" key="1">
    <source>
        <dbReference type="SAM" id="MobiDB-lite"/>
    </source>
</evidence>
<sequence>MAAAVLGAALAPLPPPTRCPSFARWRPQPLRWPRSSAEGPPPRPARTAATAAAASGAAAAVCARRRGHQARAVRGRAAAAAAVAGAAGDAASPLQRLEELRREDPDADRVWAAYCERKGAGRLGPEEHDTAFVERFVSLFGGERCTEDVVAQLIPLVSGDTNTAARWKSYCLEEGIGVDDPRMLSKEFVVSFVEAHVDMVRDDMYVEDLLARVKAMTAADAEAAELWSAYGSRLPDGPPTAGSVQAFLGHYAPGRASPEAAARLAALLEGSPAAHFAWGGYCRQEGIGIFDPAMLPAYFVDRFLQAVDAGCLPAVEMATEGLAASVRQVRAEDARGEDAWASYCREEGHDSLDPLCYSKEFVEAFLAKRTAGTA</sequence>
<evidence type="ECO:0008006" key="4">
    <source>
        <dbReference type="Google" id="ProtNLM"/>
    </source>
</evidence>
<proteinExistence type="predicted"/>
<feature type="region of interest" description="Disordered" evidence="1">
    <location>
        <begin position="11"/>
        <end position="51"/>
    </location>
</feature>
<dbReference type="Proteomes" id="UP001189429">
    <property type="component" value="Unassembled WGS sequence"/>
</dbReference>
<evidence type="ECO:0000313" key="3">
    <source>
        <dbReference type="Proteomes" id="UP001189429"/>
    </source>
</evidence>